<gene>
    <name evidence="1" type="ORF">HMPREF1336_03394</name>
</gene>
<dbReference type="AlphaFoldDB" id="A0AAV3GFR1"/>
<dbReference type="EMBL" id="ALZR01000141">
    <property type="protein sequence ID" value="EJV12112.1"/>
    <property type="molecule type" value="Genomic_DNA"/>
</dbReference>
<sequence length="46" mass="5454">MIPKSQRSGQEFLASRNKKEFPKDAFRLSRNFSLFPKKLLLSRRLS</sequence>
<protein>
    <submittedName>
        <fullName evidence="1">Uncharacterized protein</fullName>
    </submittedName>
</protein>
<evidence type="ECO:0000313" key="1">
    <source>
        <dbReference type="EMBL" id="EJV12112.1"/>
    </source>
</evidence>
<organism evidence="1 2">
    <name type="scientific">Enterococcus faecalis ERV63</name>
    <dbReference type="NCBI Taxonomy" id="1134793"/>
    <lineage>
        <taxon>Bacteria</taxon>
        <taxon>Bacillati</taxon>
        <taxon>Bacillota</taxon>
        <taxon>Bacilli</taxon>
        <taxon>Lactobacillales</taxon>
        <taxon>Enterococcaceae</taxon>
        <taxon>Enterococcus</taxon>
    </lineage>
</organism>
<dbReference type="Proteomes" id="UP000004117">
    <property type="component" value="Unassembled WGS sequence"/>
</dbReference>
<comment type="caution">
    <text evidence="1">The sequence shown here is derived from an EMBL/GenBank/DDBJ whole genome shotgun (WGS) entry which is preliminary data.</text>
</comment>
<accession>A0AAV3GFR1</accession>
<evidence type="ECO:0000313" key="2">
    <source>
        <dbReference type="Proteomes" id="UP000004117"/>
    </source>
</evidence>
<proteinExistence type="predicted"/>
<reference evidence="1 2" key="1">
    <citation type="submission" date="2012-04" db="EMBL/GenBank/DDBJ databases">
        <authorList>
            <person name="Weinstock G."/>
            <person name="Sodergren E."/>
            <person name="Lobos E.A."/>
            <person name="Fulton L."/>
            <person name="Fulton R."/>
            <person name="Courtney L."/>
            <person name="Fronick C."/>
            <person name="O'Laughlin M."/>
            <person name="Godfrey J."/>
            <person name="Wilson R.M."/>
            <person name="Miner T."/>
            <person name="Farmer C."/>
            <person name="Delehaunty K."/>
            <person name="Cordes M."/>
            <person name="Minx P."/>
            <person name="Tomlinson C."/>
            <person name="Chen J."/>
            <person name="Wollam A."/>
            <person name="Pepin K.H."/>
            <person name="Bhonagiri V."/>
            <person name="Zhang X."/>
            <person name="Suruliraj S."/>
            <person name="Warren W."/>
            <person name="Mitreva M."/>
            <person name="Mardis E.R."/>
            <person name="Wilson R.K."/>
        </authorList>
    </citation>
    <scope>NUCLEOTIDE SEQUENCE [LARGE SCALE GENOMIC DNA]</scope>
    <source>
        <strain evidence="1 2">ERV63</strain>
    </source>
</reference>
<name>A0AAV3GFR1_ENTFL</name>